<proteinExistence type="predicted"/>
<protein>
    <submittedName>
        <fullName evidence="1">Uncharacterized protein</fullName>
    </submittedName>
</protein>
<dbReference type="EMBL" id="MLFT02000581">
    <property type="protein sequence ID" value="PHT26950.1"/>
    <property type="molecule type" value="Genomic_DNA"/>
</dbReference>
<reference evidence="1 2" key="1">
    <citation type="journal article" date="2017" name="Genome Biol.">
        <title>New reference genome sequences of hot pepper reveal the massive evolution of plant disease-resistance genes by retroduplication.</title>
        <authorList>
            <person name="Kim S."/>
            <person name="Park J."/>
            <person name="Yeom S.I."/>
            <person name="Kim Y.M."/>
            <person name="Seo E."/>
            <person name="Kim K.T."/>
            <person name="Kim M.S."/>
            <person name="Lee J.M."/>
            <person name="Cheong K."/>
            <person name="Shin H.S."/>
            <person name="Kim S.B."/>
            <person name="Han K."/>
            <person name="Lee J."/>
            <person name="Park M."/>
            <person name="Lee H.A."/>
            <person name="Lee H.Y."/>
            <person name="Lee Y."/>
            <person name="Oh S."/>
            <person name="Lee J.H."/>
            <person name="Choi E."/>
            <person name="Choi E."/>
            <person name="Lee S.E."/>
            <person name="Jeon J."/>
            <person name="Kim H."/>
            <person name="Choi G."/>
            <person name="Song H."/>
            <person name="Lee J."/>
            <person name="Lee S.C."/>
            <person name="Kwon J.K."/>
            <person name="Lee H.Y."/>
            <person name="Koo N."/>
            <person name="Hong Y."/>
            <person name="Kim R.W."/>
            <person name="Kang W.H."/>
            <person name="Huh J.H."/>
            <person name="Kang B.C."/>
            <person name="Yang T.J."/>
            <person name="Lee Y.H."/>
            <person name="Bennetzen J.L."/>
            <person name="Choi D."/>
        </authorList>
    </citation>
    <scope>NUCLEOTIDE SEQUENCE [LARGE SCALE GENOMIC DNA]</scope>
    <source>
        <strain evidence="2">cv. PBC81</strain>
    </source>
</reference>
<evidence type="ECO:0000313" key="2">
    <source>
        <dbReference type="Proteomes" id="UP000224567"/>
    </source>
</evidence>
<dbReference type="PANTHER" id="PTHR46855">
    <property type="entry name" value="OSJNBB0038F03.10 PROTEIN"/>
    <property type="match status" value="1"/>
</dbReference>
<comment type="caution">
    <text evidence="1">The sequence shown here is derived from an EMBL/GenBank/DDBJ whole genome shotgun (WGS) entry which is preliminary data.</text>
</comment>
<dbReference type="PANTHER" id="PTHR46855:SF11">
    <property type="entry name" value="GATA TRANSCRIPTION FACTOR 26-LIKE"/>
    <property type="match status" value="1"/>
</dbReference>
<organism evidence="1 2">
    <name type="scientific">Capsicum baccatum</name>
    <name type="common">Peruvian pepper</name>
    <dbReference type="NCBI Taxonomy" id="33114"/>
    <lineage>
        <taxon>Eukaryota</taxon>
        <taxon>Viridiplantae</taxon>
        <taxon>Streptophyta</taxon>
        <taxon>Embryophyta</taxon>
        <taxon>Tracheophyta</taxon>
        <taxon>Spermatophyta</taxon>
        <taxon>Magnoliopsida</taxon>
        <taxon>eudicotyledons</taxon>
        <taxon>Gunneridae</taxon>
        <taxon>Pentapetalae</taxon>
        <taxon>asterids</taxon>
        <taxon>lamiids</taxon>
        <taxon>Solanales</taxon>
        <taxon>Solanaceae</taxon>
        <taxon>Solanoideae</taxon>
        <taxon>Capsiceae</taxon>
        <taxon>Capsicum</taxon>
    </lineage>
</organism>
<dbReference type="InterPro" id="IPR044589">
    <property type="entry name" value="GATA26/27"/>
</dbReference>
<gene>
    <name evidence="1" type="ORF">CQW23_33446</name>
</gene>
<evidence type="ECO:0000313" key="1">
    <source>
        <dbReference type="EMBL" id="PHT26950.1"/>
    </source>
</evidence>
<accession>A0A2G2V1R9</accession>
<name>A0A2G2V1R9_CAPBA</name>
<reference evidence="2" key="2">
    <citation type="journal article" date="2017" name="J. Anim. Genet.">
        <title>Multiple reference genome sequences of hot pepper reveal the massive evolution of plant disease resistance genes by retroduplication.</title>
        <authorList>
            <person name="Kim S."/>
            <person name="Park J."/>
            <person name="Yeom S.-I."/>
            <person name="Kim Y.-M."/>
            <person name="Seo E."/>
            <person name="Kim K.-T."/>
            <person name="Kim M.-S."/>
            <person name="Lee J.M."/>
            <person name="Cheong K."/>
            <person name="Shin H.-S."/>
            <person name="Kim S.-B."/>
            <person name="Han K."/>
            <person name="Lee J."/>
            <person name="Park M."/>
            <person name="Lee H.-A."/>
            <person name="Lee H.-Y."/>
            <person name="Lee Y."/>
            <person name="Oh S."/>
            <person name="Lee J.H."/>
            <person name="Choi E."/>
            <person name="Choi E."/>
            <person name="Lee S.E."/>
            <person name="Jeon J."/>
            <person name="Kim H."/>
            <person name="Choi G."/>
            <person name="Song H."/>
            <person name="Lee J."/>
            <person name="Lee S.-C."/>
            <person name="Kwon J.-K."/>
            <person name="Lee H.-Y."/>
            <person name="Koo N."/>
            <person name="Hong Y."/>
            <person name="Kim R.W."/>
            <person name="Kang W.-H."/>
            <person name="Huh J.H."/>
            <person name="Kang B.-C."/>
            <person name="Yang T.-J."/>
            <person name="Lee Y.-H."/>
            <person name="Bennetzen J.L."/>
            <person name="Choi D."/>
        </authorList>
    </citation>
    <scope>NUCLEOTIDE SEQUENCE [LARGE SCALE GENOMIC DNA]</scope>
    <source>
        <strain evidence="2">cv. PBC81</strain>
    </source>
</reference>
<sequence>MHLSPVERLQRQLYNKQQEPDFEYIVVDDEIVTLIYAPNKYIPPNEIGLEAMLLVSPTTTIERLTSPSPKVDDNTSFSMNVPIEKPLVSPTTTTESSVSISSGRRLRLFLNEYSCREAARVTNYYYRTFDFSISGGRR</sequence>
<keyword evidence="2" id="KW-1185">Reference proteome</keyword>
<dbReference type="AlphaFoldDB" id="A0A2G2V1R9"/>
<dbReference type="Proteomes" id="UP000224567">
    <property type="component" value="Unassembled WGS sequence"/>
</dbReference>